<reference evidence="6 8" key="2">
    <citation type="submission" date="2016-10" db="EMBL/GenBank/DDBJ databases">
        <authorList>
            <person name="de Groot N.N."/>
        </authorList>
    </citation>
    <scope>NUCLEOTIDE SEQUENCE [LARGE SCALE GENOMIC DNA]</scope>
    <source>
        <strain evidence="6 8">DSM 25947</strain>
    </source>
</reference>
<proteinExistence type="inferred from homology"/>
<sequence>MKNVRVILFFCIAVGFGACSTKTPQQIKDSVTLADGTVSGSFDESTGITTFKGIPFAAPPVGNLRWKAPQPVEPWEGVKQCTEFSASPMQATPMPFSMWTQEFIAPKERLSEDCLYLNVWTPAKDASEKRPVLVYIYGGGFSSGGSAVPIYDGAEMAKKGLVFITINYRVGTLGFLAHPELTAESPNNASGNYGLLDQVEALKWVNKNIAAFGGDPENVTIAGQSAGAFSVNYLVASPLTKGLIHRAIAESGGAVLSTNALARGGSLKSGEEAGVKFAESLGASTIEELRAKSAEEILSGKGGGAPIVDGYFLPKPVGEIFANGEQNDIPVIIGWNEDEGFGGAPVSADQFKQRVKQQFGDMADEFLAKFPINTEEEAKAIQNDLGALQTFGIQSYKWMQLQNEKATSKVFMYRFERDVPFADEMQDFGAFHTGEVPYAYNNLKMSPRPWTEADYKLADLMSDYWVNFATSGNPNAEGLPEWEATSPDNLKAMHFDTTSACGDLPSVELLKFLDKYYSETN</sequence>
<organism evidence="6 8">
    <name type="scientific">Draconibacterium orientale</name>
    <dbReference type="NCBI Taxonomy" id="1168034"/>
    <lineage>
        <taxon>Bacteria</taxon>
        <taxon>Pseudomonadati</taxon>
        <taxon>Bacteroidota</taxon>
        <taxon>Bacteroidia</taxon>
        <taxon>Marinilabiliales</taxon>
        <taxon>Prolixibacteraceae</taxon>
        <taxon>Draconibacterium</taxon>
    </lineage>
</organism>
<dbReference type="InterPro" id="IPR029058">
    <property type="entry name" value="AB_hydrolase_fold"/>
</dbReference>
<evidence type="ECO:0000313" key="7">
    <source>
        <dbReference type="Proteomes" id="UP000023772"/>
    </source>
</evidence>
<dbReference type="AlphaFoldDB" id="X5D7G2"/>
<dbReference type="InterPro" id="IPR019819">
    <property type="entry name" value="Carboxylesterase_B_CS"/>
</dbReference>
<dbReference type="SUPFAM" id="SSF53474">
    <property type="entry name" value="alpha/beta-Hydrolases"/>
    <property type="match status" value="1"/>
</dbReference>
<dbReference type="EC" id="3.1.1.-" evidence="3"/>
<dbReference type="Gene3D" id="3.40.50.1820">
    <property type="entry name" value="alpha/beta hydrolase"/>
    <property type="match status" value="1"/>
</dbReference>
<dbReference type="RefSeq" id="WP_051567505.1">
    <property type="nucleotide sequence ID" value="NZ_FOHT01000010.1"/>
</dbReference>
<dbReference type="Proteomes" id="UP000023772">
    <property type="component" value="Chromosome"/>
</dbReference>
<accession>X5D7G2</accession>
<dbReference type="PROSITE" id="PS51257">
    <property type="entry name" value="PROKAR_LIPOPROTEIN"/>
    <property type="match status" value="1"/>
</dbReference>
<evidence type="ECO:0000256" key="1">
    <source>
        <dbReference type="ARBA" id="ARBA00005964"/>
    </source>
</evidence>
<dbReference type="InterPro" id="IPR050309">
    <property type="entry name" value="Type-B_Carboxylest/Lipase"/>
</dbReference>
<keyword evidence="7" id="KW-1185">Reference proteome</keyword>
<dbReference type="PROSITE" id="PS00941">
    <property type="entry name" value="CARBOXYLESTERASE_B_2"/>
    <property type="match status" value="1"/>
</dbReference>
<gene>
    <name evidence="5" type="ORF">FH5T_00895</name>
    <name evidence="6" type="ORF">SAMN05444285_11042</name>
</gene>
<reference evidence="5 7" key="1">
    <citation type="submission" date="2014-03" db="EMBL/GenBank/DDBJ databases">
        <title>Complete genome sequence of a deeply braunched marine Bacteroidia bacterium Draconibacterium orientale type strain FH5T.</title>
        <authorList>
            <person name="Li X."/>
            <person name="Wang X."/>
            <person name="Xie Z."/>
            <person name="Du Z."/>
            <person name="Chen G."/>
        </authorList>
    </citation>
    <scope>NUCLEOTIDE SEQUENCE [LARGE SCALE GENOMIC DNA]</scope>
    <source>
        <strain evidence="5 7">FH5</strain>
    </source>
</reference>
<dbReference type="ESTHER" id="9bact-x5d7g2">
    <property type="family name" value="Carb_B_Bacteria"/>
</dbReference>
<dbReference type="EMBL" id="FOHT01000010">
    <property type="protein sequence ID" value="SET31235.1"/>
    <property type="molecule type" value="Genomic_DNA"/>
</dbReference>
<dbReference type="GO" id="GO:0016787">
    <property type="term" value="F:hydrolase activity"/>
    <property type="evidence" value="ECO:0007669"/>
    <property type="project" value="UniProtKB-KW"/>
</dbReference>
<dbReference type="PROSITE" id="PS00122">
    <property type="entry name" value="CARBOXYLESTERASE_B_1"/>
    <property type="match status" value="1"/>
</dbReference>
<dbReference type="EMBL" id="CP007451">
    <property type="protein sequence ID" value="AHW58613.1"/>
    <property type="molecule type" value="Genomic_DNA"/>
</dbReference>
<dbReference type="InterPro" id="IPR019826">
    <property type="entry name" value="Carboxylesterase_B_AS"/>
</dbReference>
<protein>
    <recommendedName>
        <fullName evidence="3">Carboxylic ester hydrolase</fullName>
        <ecNumber evidence="3">3.1.1.-</ecNumber>
    </recommendedName>
</protein>
<dbReference type="eggNOG" id="COG2272">
    <property type="taxonomic scope" value="Bacteria"/>
</dbReference>
<dbReference type="HOGENOM" id="CLU_006586_16_4_10"/>
<keyword evidence="2 3" id="KW-0378">Hydrolase</keyword>
<dbReference type="Pfam" id="PF00135">
    <property type="entry name" value="COesterase"/>
    <property type="match status" value="1"/>
</dbReference>
<comment type="similarity">
    <text evidence="1 3">Belongs to the type-B carboxylesterase/lipase family.</text>
</comment>
<dbReference type="KEGG" id="dori:FH5T_00895"/>
<dbReference type="InterPro" id="IPR002018">
    <property type="entry name" value="CarbesteraseB"/>
</dbReference>
<evidence type="ECO:0000313" key="5">
    <source>
        <dbReference type="EMBL" id="AHW58613.1"/>
    </source>
</evidence>
<feature type="domain" description="Carboxylesterase type B" evidence="4">
    <location>
        <begin position="30"/>
        <end position="499"/>
    </location>
</feature>
<evidence type="ECO:0000313" key="8">
    <source>
        <dbReference type="Proteomes" id="UP000181981"/>
    </source>
</evidence>
<dbReference type="Proteomes" id="UP000181981">
    <property type="component" value="Unassembled WGS sequence"/>
</dbReference>
<dbReference type="OrthoDB" id="9775851at2"/>
<evidence type="ECO:0000256" key="2">
    <source>
        <dbReference type="ARBA" id="ARBA00022801"/>
    </source>
</evidence>
<evidence type="ECO:0000256" key="3">
    <source>
        <dbReference type="RuleBase" id="RU361235"/>
    </source>
</evidence>
<name>X5D7G2_9BACT</name>
<dbReference type="PANTHER" id="PTHR11559">
    <property type="entry name" value="CARBOXYLESTERASE"/>
    <property type="match status" value="1"/>
</dbReference>
<evidence type="ECO:0000313" key="6">
    <source>
        <dbReference type="EMBL" id="SET31235.1"/>
    </source>
</evidence>
<evidence type="ECO:0000259" key="4">
    <source>
        <dbReference type="Pfam" id="PF00135"/>
    </source>
</evidence>
<dbReference type="STRING" id="1168034.FH5T_00895"/>